<accession>A0A9D3LP52</accession>
<comment type="caution">
    <text evidence="2">The sequence shown here is derived from an EMBL/GenBank/DDBJ whole genome shotgun (WGS) entry which is preliminary data.</text>
</comment>
<dbReference type="CDD" id="cd23767">
    <property type="entry name" value="IQCD"/>
    <property type="match status" value="1"/>
</dbReference>
<dbReference type="PANTHER" id="PTHR34927:SF1">
    <property type="entry name" value="IQ DOMAIN-CONTAINING PROTEIN K"/>
    <property type="match status" value="1"/>
</dbReference>
<organism evidence="2 3">
    <name type="scientific">Anguilla anguilla</name>
    <name type="common">European freshwater eel</name>
    <name type="synonym">Muraena anguilla</name>
    <dbReference type="NCBI Taxonomy" id="7936"/>
    <lineage>
        <taxon>Eukaryota</taxon>
        <taxon>Metazoa</taxon>
        <taxon>Chordata</taxon>
        <taxon>Craniata</taxon>
        <taxon>Vertebrata</taxon>
        <taxon>Euteleostomi</taxon>
        <taxon>Actinopterygii</taxon>
        <taxon>Neopterygii</taxon>
        <taxon>Teleostei</taxon>
        <taxon>Anguilliformes</taxon>
        <taxon>Anguillidae</taxon>
        <taxon>Anguilla</taxon>
    </lineage>
</organism>
<dbReference type="AlphaFoldDB" id="A0A9D3LP52"/>
<dbReference type="InterPro" id="IPR043408">
    <property type="entry name" value="IQCK"/>
</dbReference>
<reference evidence="2" key="1">
    <citation type="submission" date="2021-01" db="EMBL/GenBank/DDBJ databases">
        <title>A chromosome-scale assembly of European eel, Anguilla anguilla.</title>
        <authorList>
            <person name="Henkel C."/>
            <person name="Jong-Raadsen S.A."/>
            <person name="Dufour S."/>
            <person name="Weltzien F.-A."/>
            <person name="Palstra A.P."/>
            <person name="Pelster B."/>
            <person name="Spaink H.P."/>
            <person name="Van Den Thillart G.E."/>
            <person name="Jansen H."/>
            <person name="Zahm M."/>
            <person name="Klopp C."/>
            <person name="Cedric C."/>
            <person name="Louis A."/>
            <person name="Berthelot C."/>
            <person name="Parey E."/>
            <person name="Roest Crollius H."/>
            <person name="Montfort J."/>
            <person name="Robinson-Rechavi M."/>
            <person name="Bucao C."/>
            <person name="Bouchez O."/>
            <person name="Gislard M."/>
            <person name="Lluch J."/>
            <person name="Milhes M."/>
            <person name="Lampietro C."/>
            <person name="Lopez Roques C."/>
            <person name="Donnadieu C."/>
            <person name="Braasch I."/>
            <person name="Desvignes T."/>
            <person name="Postlethwait J."/>
            <person name="Bobe J."/>
            <person name="Guiguen Y."/>
            <person name="Dirks R."/>
        </authorList>
    </citation>
    <scope>NUCLEOTIDE SEQUENCE</scope>
    <source>
        <strain evidence="2">Tag_6206</strain>
        <tissue evidence="2">Liver</tissue>
    </source>
</reference>
<evidence type="ECO:0000313" key="3">
    <source>
        <dbReference type="Proteomes" id="UP001044222"/>
    </source>
</evidence>
<dbReference type="EMBL" id="JAFIRN010000017">
    <property type="protein sequence ID" value="KAG5832600.1"/>
    <property type="molecule type" value="Genomic_DNA"/>
</dbReference>
<dbReference type="Gene3D" id="1.20.890.10">
    <property type="entry name" value="cAMP-dependent protein kinase regulatory subunit, dimerization-anchoring domain"/>
    <property type="match status" value="1"/>
</dbReference>
<dbReference type="PANTHER" id="PTHR34927">
    <property type="entry name" value="IQ DOMAIN-CONTAINING PROTEIN K"/>
    <property type="match status" value="1"/>
</dbReference>
<protein>
    <recommendedName>
        <fullName evidence="4">IQ domain-containing protein K</fullName>
    </recommendedName>
</protein>
<sequence length="383" mass="42464">MHRSVMAHVIGKKKSLWQQICEEYESEQPCPPGDVWTDRSSVSTDVSQYSASKHSPVFYGLTAAKVAVDDNPFREVDPQLSHPALVGYSILEKPLSSQRCDPHSTPSTPPSVHQQCSITQYLEERVFPVLLPGLEAMLNEALKLQCLERKRIRFNPCDFLTEWLYNQNPCRLGQGPPLDFAEIPFVQDWLSQHPRPPIPLSLRLSDSEAALLIQAHWRGYKVRAREDVQELRQWQRELREESRDISLTVQEFWARQESRVGQLIEDQDEESQPNNSGVSIMVLSPTPLSAIVQSPTAQLSTETMATLTPTAQLSVETMATLTPTARLSVETMQALTPSAQSGPAPMTLSAGSLALPEQIAAFSPSLQSANAAPRSAAVDKSAT</sequence>
<dbReference type="Proteomes" id="UP001044222">
    <property type="component" value="Chromosome 17"/>
</dbReference>
<dbReference type="Pfam" id="PF00612">
    <property type="entry name" value="IQ"/>
    <property type="match status" value="1"/>
</dbReference>
<feature type="coiled-coil region" evidence="1">
    <location>
        <begin position="221"/>
        <end position="251"/>
    </location>
</feature>
<evidence type="ECO:0000313" key="2">
    <source>
        <dbReference type="EMBL" id="KAG5832600.1"/>
    </source>
</evidence>
<keyword evidence="3" id="KW-1185">Reference proteome</keyword>
<name>A0A9D3LP52_ANGAN</name>
<evidence type="ECO:0000256" key="1">
    <source>
        <dbReference type="SAM" id="Coils"/>
    </source>
</evidence>
<dbReference type="Gene3D" id="1.20.5.190">
    <property type="match status" value="1"/>
</dbReference>
<dbReference type="CDD" id="cd22969">
    <property type="entry name" value="DD_IQCK"/>
    <property type="match status" value="1"/>
</dbReference>
<dbReference type="InterPro" id="IPR000048">
    <property type="entry name" value="IQ_motif_EF-hand-BS"/>
</dbReference>
<dbReference type="PROSITE" id="PS50096">
    <property type="entry name" value="IQ"/>
    <property type="match status" value="1"/>
</dbReference>
<evidence type="ECO:0008006" key="4">
    <source>
        <dbReference type="Google" id="ProtNLM"/>
    </source>
</evidence>
<gene>
    <name evidence="2" type="ORF">ANANG_G00292830</name>
</gene>
<proteinExistence type="predicted"/>
<keyword evidence="1" id="KW-0175">Coiled coil</keyword>